<accession>A0A060C4H2</accession>
<organism evidence="1">
    <name type="scientific">uncultured Cellulomonas sp</name>
    <dbReference type="NCBI Taxonomy" id="189682"/>
    <lineage>
        <taxon>Bacteria</taxon>
        <taxon>Bacillati</taxon>
        <taxon>Actinomycetota</taxon>
        <taxon>Actinomycetes</taxon>
        <taxon>Micrococcales</taxon>
        <taxon>Cellulomonadaceae</taxon>
        <taxon>Cellulomonas</taxon>
        <taxon>environmental samples</taxon>
    </lineage>
</organism>
<protein>
    <submittedName>
        <fullName evidence="1">CAZy families CBM48 protein</fullName>
    </submittedName>
</protein>
<reference evidence="1" key="1">
    <citation type="journal article" date="2013" name="Environ. Microbiol.">
        <title>Seasonally variable intestinal metagenomes of the red palm weevil (Rhynchophorus ferrugineus).</title>
        <authorList>
            <person name="Jia S."/>
            <person name="Zhang X."/>
            <person name="Zhang G."/>
            <person name="Yin A."/>
            <person name="Zhang S."/>
            <person name="Li F."/>
            <person name="Wang L."/>
            <person name="Zhao D."/>
            <person name="Yun Q."/>
            <person name="Tala"/>
            <person name="Wang J."/>
            <person name="Sun G."/>
            <person name="Baabdullah M."/>
            <person name="Yu X."/>
            <person name="Hu S."/>
            <person name="Al-Mssallem I.S."/>
            <person name="Yu J."/>
        </authorList>
    </citation>
    <scope>NUCLEOTIDE SEQUENCE</scope>
</reference>
<dbReference type="AlphaFoldDB" id="A0A060C4H2"/>
<proteinExistence type="predicted"/>
<dbReference type="InterPro" id="IPR014756">
    <property type="entry name" value="Ig_E-set"/>
</dbReference>
<name>A0A060C4H2_9CELL</name>
<sequence>MLKITRPEPGLTKVTFSLPVDHPAGTVSVVGNFNGWEPGAHPLRKRSNGRMSAKLLLPDEYELRFRYLGENGWWFDEPDADRVDADASVLLPRRRRSAHLPATRRTNPRR</sequence>
<dbReference type="InterPro" id="IPR013783">
    <property type="entry name" value="Ig-like_fold"/>
</dbReference>
<evidence type="ECO:0000313" key="1">
    <source>
        <dbReference type="EMBL" id="AIA90129.1"/>
    </source>
</evidence>
<dbReference type="CDD" id="cd07184">
    <property type="entry name" value="E_set_Isoamylase_like_N"/>
    <property type="match status" value="1"/>
</dbReference>
<feature type="non-terminal residue" evidence="1">
    <location>
        <position position="110"/>
    </location>
</feature>
<dbReference type="EMBL" id="KF122832">
    <property type="protein sequence ID" value="AIA90129.1"/>
    <property type="molecule type" value="Genomic_DNA"/>
</dbReference>
<dbReference type="GO" id="GO:0005975">
    <property type="term" value="P:carbohydrate metabolic process"/>
    <property type="evidence" value="ECO:0007669"/>
    <property type="project" value="UniProtKB-ARBA"/>
</dbReference>
<dbReference type="Gene3D" id="2.60.40.10">
    <property type="entry name" value="Immunoglobulins"/>
    <property type="match status" value="1"/>
</dbReference>
<dbReference type="SUPFAM" id="SSF81296">
    <property type="entry name" value="E set domains"/>
    <property type="match status" value="1"/>
</dbReference>